<name>A0A3L6SXU3_PANMI</name>
<evidence type="ECO:0000313" key="3">
    <source>
        <dbReference type="EMBL" id="RLN29270.1"/>
    </source>
</evidence>
<dbReference type="PANTHER" id="PTHR46692:SF5">
    <property type="entry name" value="OS05G0406100 PROTEIN"/>
    <property type="match status" value="1"/>
</dbReference>
<dbReference type="SUPFAM" id="SSF53590">
    <property type="entry name" value="Nucleoside hydrolase"/>
    <property type="match status" value="1"/>
</dbReference>
<evidence type="ECO:0000256" key="1">
    <source>
        <dbReference type="ARBA" id="ARBA00009176"/>
    </source>
</evidence>
<accession>A0A3L6SXU3</accession>
<evidence type="ECO:0000259" key="2">
    <source>
        <dbReference type="Pfam" id="PF01156"/>
    </source>
</evidence>
<comment type="similarity">
    <text evidence="1">Belongs to the IUNH family.</text>
</comment>
<keyword evidence="4" id="KW-1185">Reference proteome</keyword>
<evidence type="ECO:0000313" key="4">
    <source>
        <dbReference type="Proteomes" id="UP000275267"/>
    </source>
</evidence>
<gene>
    <name evidence="3" type="ORF">C2845_PM05G24930</name>
</gene>
<dbReference type="STRING" id="4540.A0A3L6SXU3"/>
<sequence length="256" mass="27416">MQAITINANEWSDAGHAVNHLYDILYMMGRDDVAVGVGGDGGISGAGDVGPDVGGFLPLIDQGVSTAGGCRYRQAIPPGRGGRLDIDTNSGVRRGFLPQGSRGYRPLRQPTAQRVMVDTLSAGPTTVILLGAHTNLALLLMTHPHLRRNVERVYVSGGAVRVPGNLFTASAANPAAEFNFFGDPFAAYQVLHSGVPVTMIPLDATNTIPVTEEFYAEFRRRQSTYEAQYCFQSLDEVLARQMRRTGGGHANTASLN</sequence>
<dbReference type="Gene3D" id="3.90.245.10">
    <property type="entry name" value="Ribonucleoside hydrolase-like"/>
    <property type="match status" value="1"/>
</dbReference>
<proteinExistence type="inferred from homology"/>
<dbReference type="EMBL" id="PQIB02000003">
    <property type="protein sequence ID" value="RLN29270.1"/>
    <property type="molecule type" value="Genomic_DNA"/>
</dbReference>
<dbReference type="InterPro" id="IPR001910">
    <property type="entry name" value="Inosine/uridine_hydrolase_dom"/>
</dbReference>
<feature type="domain" description="Inosine/uridine-preferring nucleoside hydrolase" evidence="2">
    <location>
        <begin position="10"/>
        <end position="232"/>
    </location>
</feature>
<dbReference type="AlphaFoldDB" id="A0A3L6SXU3"/>
<protein>
    <recommendedName>
        <fullName evidence="2">Inosine/uridine-preferring nucleoside hydrolase domain-containing protein</fullName>
    </recommendedName>
</protein>
<comment type="caution">
    <text evidence="3">The sequence shown here is derived from an EMBL/GenBank/DDBJ whole genome shotgun (WGS) entry which is preliminary data.</text>
</comment>
<dbReference type="Proteomes" id="UP000275267">
    <property type="component" value="Unassembled WGS sequence"/>
</dbReference>
<dbReference type="PANTHER" id="PTHR46692">
    <property type="entry name" value="INOSINE-URIDINE PREFERRING NUCLEOSIDE HYDROLASE FAMILY PROTEIN"/>
    <property type="match status" value="1"/>
</dbReference>
<dbReference type="InterPro" id="IPR036452">
    <property type="entry name" value="Ribo_hydro-like"/>
</dbReference>
<dbReference type="GO" id="GO:0016799">
    <property type="term" value="F:hydrolase activity, hydrolyzing N-glycosyl compounds"/>
    <property type="evidence" value="ECO:0007669"/>
    <property type="project" value="InterPro"/>
</dbReference>
<dbReference type="Pfam" id="PF01156">
    <property type="entry name" value="IU_nuc_hydro"/>
    <property type="match status" value="1"/>
</dbReference>
<dbReference type="OrthoDB" id="5783963at2759"/>
<reference evidence="4" key="1">
    <citation type="journal article" date="2019" name="Nat. Commun.">
        <title>The genome of broomcorn millet.</title>
        <authorList>
            <person name="Zou C."/>
            <person name="Miki D."/>
            <person name="Li D."/>
            <person name="Tang Q."/>
            <person name="Xiao L."/>
            <person name="Rajput S."/>
            <person name="Deng P."/>
            <person name="Jia W."/>
            <person name="Huang R."/>
            <person name="Zhang M."/>
            <person name="Sun Y."/>
            <person name="Hu J."/>
            <person name="Fu X."/>
            <person name="Schnable P.S."/>
            <person name="Li F."/>
            <person name="Zhang H."/>
            <person name="Feng B."/>
            <person name="Zhu X."/>
            <person name="Liu R."/>
            <person name="Schnable J.C."/>
            <person name="Zhu J.-K."/>
            <person name="Zhang H."/>
        </authorList>
    </citation>
    <scope>NUCLEOTIDE SEQUENCE [LARGE SCALE GENOMIC DNA]</scope>
</reference>
<organism evidence="3 4">
    <name type="scientific">Panicum miliaceum</name>
    <name type="common">Proso millet</name>
    <name type="synonym">Broomcorn millet</name>
    <dbReference type="NCBI Taxonomy" id="4540"/>
    <lineage>
        <taxon>Eukaryota</taxon>
        <taxon>Viridiplantae</taxon>
        <taxon>Streptophyta</taxon>
        <taxon>Embryophyta</taxon>
        <taxon>Tracheophyta</taxon>
        <taxon>Spermatophyta</taxon>
        <taxon>Magnoliopsida</taxon>
        <taxon>Liliopsida</taxon>
        <taxon>Poales</taxon>
        <taxon>Poaceae</taxon>
        <taxon>PACMAD clade</taxon>
        <taxon>Panicoideae</taxon>
        <taxon>Panicodae</taxon>
        <taxon>Paniceae</taxon>
        <taxon>Panicinae</taxon>
        <taxon>Panicum</taxon>
        <taxon>Panicum sect. Panicum</taxon>
    </lineage>
</organism>